<evidence type="ECO:0000313" key="1">
    <source>
        <dbReference type="EMBL" id="CAI5771297.1"/>
    </source>
</evidence>
<accession>A0AA35K5Q2</accession>
<dbReference type="Proteomes" id="UP001178461">
    <property type="component" value="Chromosome 3"/>
</dbReference>
<sequence length="59" mass="6527">MSKIQDTLISILNQLILNWKTTGRSCHLFTAAGVKRSTRETDAHAIDVSINNLTTVISE</sequence>
<gene>
    <name evidence="1" type="ORF">PODLI_1B010335</name>
</gene>
<name>A0AA35K5Q2_9SAUR</name>
<dbReference type="AlphaFoldDB" id="A0AA35K5Q2"/>
<organism evidence="1 2">
    <name type="scientific">Podarcis lilfordi</name>
    <name type="common">Lilford's wall lizard</name>
    <dbReference type="NCBI Taxonomy" id="74358"/>
    <lineage>
        <taxon>Eukaryota</taxon>
        <taxon>Metazoa</taxon>
        <taxon>Chordata</taxon>
        <taxon>Craniata</taxon>
        <taxon>Vertebrata</taxon>
        <taxon>Euteleostomi</taxon>
        <taxon>Lepidosauria</taxon>
        <taxon>Squamata</taxon>
        <taxon>Bifurcata</taxon>
        <taxon>Unidentata</taxon>
        <taxon>Episquamata</taxon>
        <taxon>Laterata</taxon>
        <taxon>Lacertibaenia</taxon>
        <taxon>Lacertidae</taxon>
        <taxon>Podarcis</taxon>
    </lineage>
</organism>
<keyword evidence="2" id="KW-1185">Reference proteome</keyword>
<reference evidence="1" key="1">
    <citation type="submission" date="2022-12" db="EMBL/GenBank/DDBJ databases">
        <authorList>
            <person name="Alioto T."/>
            <person name="Alioto T."/>
            <person name="Gomez Garrido J."/>
        </authorList>
    </citation>
    <scope>NUCLEOTIDE SEQUENCE</scope>
</reference>
<evidence type="ECO:0000313" key="2">
    <source>
        <dbReference type="Proteomes" id="UP001178461"/>
    </source>
</evidence>
<proteinExistence type="predicted"/>
<dbReference type="EMBL" id="OX395128">
    <property type="protein sequence ID" value="CAI5771297.1"/>
    <property type="molecule type" value="Genomic_DNA"/>
</dbReference>
<protein>
    <submittedName>
        <fullName evidence="1">Uncharacterized protein</fullName>
    </submittedName>
</protein>